<evidence type="ECO:0000259" key="2">
    <source>
        <dbReference type="PROSITE" id="PS51462"/>
    </source>
</evidence>
<evidence type="ECO:0000313" key="4">
    <source>
        <dbReference type="Proteomes" id="UP001596004"/>
    </source>
</evidence>
<dbReference type="InterPro" id="IPR000086">
    <property type="entry name" value="NUDIX_hydrolase_dom"/>
</dbReference>
<keyword evidence="4" id="KW-1185">Reference proteome</keyword>
<keyword evidence="1" id="KW-0378">Hydrolase</keyword>
<name>A0ABV9CIR8_9ACTN</name>
<protein>
    <submittedName>
        <fullName evidence="3">NUDIX domain-containing protein</fullName>
    </submittedName>
</protein>
<evidence type="ECO:0000256" key="1">
    <source>
        <dbReference type="ARBA" id="ARBA00022801"/>
    </source>
</evidence>
<dbReference type="RefSeq" id="WP_380841859.1">
    <property type="nucleotide sequence ID" value="NZ_JBHSFP010000012.1"/>
</dbReference>
<dbReference type="SUPFAM" id="SSF55811">
    <property type="entry name" value="Nudix"/>
    <property type="match status" value="1"/>
</dbReference>
<proteinExistence type="predicted"/>
<accession>A0ABV9CIR8</accession>
<evidence type="ECO:0000313" key="3">
    <source>
        <dbReference type="EMBL" id="MFC4532926.1"/>
    </source>
</evidence>
<gene>
    <name evidence="3" type="ORF">ACFO60_19290</name>
</gene>
<dbReference type="Proteomes" id="UP001596004">
    <property type="component" value="Unassembled WGS sequence"/>
</dbReference>
<dbReference type="PROSITE" id="PS51462">
    <property type="entry name" value="NUDIX"/>
    <property type="match status" value="1"/>
</dbReference>
<dbReference type="Pfam" id="PF00293">
    <property type="entry name" value="NUDIX"/>
    <property type="match status" value="1"/>
</dbReference>
<dbReference type="PANTHER" id="PTHR11839:SF31">
    <property type="entry name" value="ADP-RIBOSE PYROPHOSPHATASE"/>
    <property type="match status" value="1"/>
</dbReference>
<dbReference type="CDD" id="cd24158">
    <property type="entry name" value="NUDIX_ADPRase_Rv1700"/>
    <property type="match status" value="1"/>
</dbReference>
<reference evidence="4" key="1">
    <citation type="journal article" date="2019" name="Int. J. Syst. Evol. Microbiol.">
        <title>The Global Catalogue of Microorganisms (GCM) 10K type strain sequencing project: providing services to taxonomists for standard genome sequencing and annotation.</title>
        <authorList>
            <consortium name="The Broad Institute Genomics Platform"/>
            <consortium name="The Broad Institute Genome Sequencing Center for Infectious Disease"/>
            <person name="Wu L."/>
            <person name="Ma J."/>
        </authorList>
    </citation>
    <scope>NUCLEOTIDE SEQUENCE [LARGE SCALE GENOMIC DNA]</scope>
    <source>
        <strain evidence="4">CGMCC 4.7132</strain>
    </source>
</reference>
<sequence>MSVTSGDTPNGELTREDVRDVPASWEVRGGKTRFEARVITVRTDTVVMPGDEVADRDYVVHPGSVVVLALDDDHRVLLLRQYRHPVRKLLWELPAGIRDVAGEPLAECAARELAEETGYRAGTWQVLLDTYSSPGMSDERVRIFLARDVAPIPQEELAFVRRHEEVDMPVVWVPLLDAVQKALSGMIHNGPAVAGILAAYAALPDGFTTLRPADAEEA</sequence>
<dbReference type="PANTHER" id="PTHR11839">
    <property type="entry name" value="UDP/ADP-SUGAR PYROPHOSPHATASE"/>
    <property type="match status" value="1"/>
</dbReference>
<dbReference type="EMBL" id="JBHSFP010000012">
    <property type="protein sequence ID" value="MFC4532926.1"/>
    <property type="molecule type" value="Genomic_DNA"/>
</dbReference>
<dbReference type="InterPro" id="IPR015797">
    <property type="entry name" value="NUDIX_hydrolase-like_dom_sf"/>
</dbReference>
<organism evidence="3 4">
    <name type="scientific">Sphaerisporangium dianthi</name>
    <dbReference type="NCBI Taxonomy" id="1436120"/>
    <lineage>
        <taxon>Bacteria</taxon>
        <taxon>Bacillati</taxon>
        <taxon>Actinomycetota</taxon>
        <taxon>Actinomycetes</taxon>
        <taxon>Streptosporangiales</taxon>
        <taxon>Streptosporangiaceae</taxon>
        <taxon>Sphaerisporangium</taxon>
    </lineage>
</organism>
<dbReference type="Gene3D" id="3.90.79.10">
    <property type="entry name" value="Nucleoside Triphosphate Pyrophosphohydrolase"/>
    <property type="match status" value="1"/>
</dbReference>
<comment type="caution">
    <text evidence="3">The sequence shown here is derived from an EMBL/GenBank/DDBJ whole genome shotgun (WGS) entry which is preliminary data.</text>
</comment>
<feature type="domain" description="Nudix hydrolase" evidence="2">
    <location>
        <begin position="59"/>
        <end position="200"/>
    </location>
</feature>